<evidence type="ECO:0000313" key="3">
    <source>
        <dbReference type="Proteomes" id="UP000887581"/>
    </source>
</evidence>
<protein>
    <submittedName>
        <fullName evidence="4">CUE domain-containing protein</fullName>
    </submittedName>
</protein>
<dbReference type="Proteomes" id="UP000887581">
    <property type="component" value="Unplaced"/>
</dbReference>
<dbReference type="PROSITE" id="PS51140">
    <property type="entry name" value="CUE"/>
    <property type="match status" value="1"/>
</dbReference>
<keyword evidence="3" id="KW-1185">Reference proteome</keyword>
<dbReference type="CDD" id="cd14364">
    <property type="entry name" value="CUE_ASCC2"/>
    <property type="match status" value="1"/>
</dbReference>
<dbReference type="InterPro" id="IPR009060">
    <property type="entry name" value="UBA-like_sf"/>
</dbReference>
<feature type="region of interest" description="Disordered" evidence="1">
    <location>
        <begin position="583"/>
        <end position="688"/>
    </location>
</feature>
<organism evidence="3 4">
    <name type="scientific">Setaria digitata</name>
    <dbReference type="NCBI Taxonomy" id="48799"/>
    <lineage>
        <taxon>Eukaryota</taxon>
        <taxon>Metazoa</taxon>
        <taxon>Ecdysozoa</taxon>
        <taxon>Nematoda</taxon>
        <taxon>Chromadorea</taxon>
        <taxon>Rhabditida</taxon>
        <taxon>Spirurina</taxon>
        <taxon>Spiruromorpha</taxon>
        <taxon>Filarioidea</taxon>
        <taxon>Setariidae</taxon>
        <taxon>Setaria</taxon>
    </lineage>
</organism>
<proteinExistence type="predicted"/>
<dbReference type="PANTHER" id="PTHR21494">
    <property type="entry name" value="ACTIVATING SIGNAL COINTEGRATOR 1 COMPLEX SUBUNIT 2 ASC-1 COMPLEX SUBUNIT P100"/>
    <property type="match status" value="1"/>
</dbReference>
<dbReference type="AlphaFoldDB" id="A0A915PY71"/>
<feature type="compositionally biased region" description="Polar residues" evidence="1">
    <location>
        <begin position="611"/>
        <end position="633"/>
    </location>
</feature>
<sequence length="688" mass="79600">MAALQLKQFDVDKDTDSWMSVWKLAEETLDDILNLSESALKIRLSDDQQILELVDDFLDVYPKTWRKDETLAMALDGSLKTNRREEIRTVIVKVYTKILALFTRFAKELGDKHNLFELNRLFRLVAVFKASNRNAVENIITEAFKTGQFTEEDVRIFMKTMEQELIDYNKNSVSFSKISFNGLEAFLEKCLIDFEGLVAISSVLFKNHIPQKILCEFSTSVAVFVDHLEEHYSMEQLMNISADLRGIFRILLTLADSVIASAYALFRSIINCLTSEDELYTVIINCLQYERFIFYYSIIYPMEEIINRCSGEHKVFINDTFEHIRWNFTKHILEQLKNRGLLAGLGSSTHKKVQEKIDYLVELLPHLSPHFIHLCLRHFGYETEETANALLNIGELPLDLQILMSVELKAVNPPTNVAQSSLFYDFNDDQICNSKSEESEKKSSDVLICMKPPALMLNQEVNSHTSSENGFGLKTMDNSRKDLTADVKIFLQRQNCKKNQSKIRSQPLSTEIFDVPDSEKVALRPTYERYRYEEATSEEYNLYDDEYDDTYEDQCHNYDLDFKESELALKKAGIEPNMNRISLDGEKDEIAKSDEDEKNRSNGARKKKYFKNTQKIANITISNETSQNNTSIVAEQRRNMGETGGQSGSDNGERRKPRYTGGRDRQLKERHKGEFRRRQADKMRSGMF</sequence>
<reference evidence="4" key="1">
    <citation type="submission" date="2022-11" db="UniProtKB">
        <authorList>
            <consortium name="WormBaseParasite"/>
        </authorList>
    </citation>
    <scope>IDENTIFICATION</scope>
</reference>
<dbReference type="PANTHER" id="PTHR21494:SF0">
    <property type="entry name" value="ACTIVATING SIGNAL COINTEGRATOR 1 COMPLEX SUBUNIT 2"/>
    <property type="match status" value="1"/>
</dbReference>
<dbReference type="WBParaSite" id="sdigi.contig358.g7717.t1">
    <property type="protein sequence ID" value="sdigi.contig358.g7717.t1"/>
    <property type="gene ID" value="sdigi.contig358.g7717"/>
</dbReference>
<accession>A0A915PY71</accession>
<name>A0A915PY71_9BILA</name>
<feature type="compositionally biased region" description="Basic and acidic residues" evidence="1">
    <location>
        <begin position="676"/>
        <end position="688"/>
    </location>
</feature>
<evidence type="ECO:0000256" key="1">
    <source>
        <dbReference type="SAM" id="MobiDB-lite"/>
    </source>
</evidence>
<feature type="compositionally biased region" description="Basic and acidic residues" evidence="1">
    <location>
        <begin position="583"/>
        <end position="600"/>
    </location>
</feature>
<dbReference type="InterPro" id="IPR052586">
    <property type="entry name" value="ASCC2"/>
</dbReference>
<dbReference type="Gene3D" id="1.10.8.10">
    <property type="entry name" value="DNA helicase RuvA subunit, C-terminal domain"/>
    <property type="match status" value="1"/>
</dbReference>
<dbReference type="SUPFAM" id="SSF46934">
    <property type="entry name" value="UBA-like"/>
    <property type="match status" value="1"/>
</dbReference>
<evidence type="ECO:0000313" key="4">
    <source>
        <dbReference type="WBParaSite" id="sdigi.contig358.g7717.t1"/>
    </source>
</evidence>
<feature type="domain" description="CUE" evidence="2">
    <location>
        <begin position="352"/>
        <end position="395"/>
    </location>
</feature>
<evidence type="ECO:0000259" key="2">
    <source>
        <dbReference type="PROSITE" id="PS51140"/>
    </source>
</evidence>
<dbReference type="InterPro" id="IPR041800">
    <property type="entry name" value="ASCC2_CUE"/>
</dbReference>
<dbReference type="InterPro" id="IPR003892">
    <property type="entry name" value="CUE"/>
</dbReference>
<dbReference type="GO" id="GO:0043130">
    <property type="term" value="F:ubiquitin binding"/>
    <property type="evidence" value="ECO:0007669"/>
    <property type="project" value="InterPro"/>
</dbReference>